<protein>
    <submittedName>
        <fullName evidence="3">Uncharacterized protein</fullName>
    </submittedName>
</protein>
<keyword evidence="2" id="KW-0812">Transmembrane</keyword>
<accession>A0A812T2W6</accession>
<feature type="region of interest" description="Disordered" evidence="1">
    <location>
        <begin position="456"/>
        <end position="481"/>
    </location>
</feature>
<dbReference type="AlphaFoldDB" id="A0A812T2W6"/>
<keyword evidence="2" id="KW-0472">Membrane</keyword>
<feature type="compositionally biased region" description="Polar residues" evidence="1">
    <location>
        <begin position="458"/>
        <end position="472"/>
    </location>
</feature>
<evidence type="ECO:0000313" key="4">
    <source>
        <dbReference type="Proteomes" id="UP000604046"/>
    </source>
</evidence>
<feature type="transmembrane region" description="Helical" evidence="2">
    <location>
        <begin position="278"/>
        <end position="298"/>
    </location>
</feature>
<feature type="transmembrane region" description="Helical" evidence="2">
    <location>
        <begin position="208"/>
        <end position="226"/>
    </location>
</feature>
<gene>
    <name evidence="3" type="ORF">SNAT2548_LOCUS28258</name>
</gene>
<proteinExistence type="predicted"/>
<reference evidence="3" key="1">
    <citation type="submission" date="2021-02" db="EMBL/GenBank/DDBJ databases">
        <authorList>
            <person name="Dougan E. K."/>
            <person name="Rhodes N."/>
            <person name="Thang M."/>
            <person name="Chan C."/>
        </authorList>
    </citation>
    <scope>NUCLEOTIDE SEQUENCE</scope>
</reference>
<feature type="transmembrane region" description="Helical" evidence="2">
    <location>
        <begin position="336"/>
        <end position="361"/>
    </location>
</feature>
<feature type="transmembrane region" description="Helical" evidence="2">
    <location>
        <begin position="238"/>
        <end position="257"/>
    </location>
</feature>
<evidence type="ECO:0000256" key="2">
    <source>
        <dbReference type="SAM" id="Phobius"/>
    </source>
</evidence>
<feature type="transmembrane region" description="Helical" evidence="2">
    <location>
        <begin position="131"/>
        <end position="155"/>
    </location>
</feature>
<feature type="region of interest" description="Disordered" evidence="1">
    <location>
        <begin position="496"/>
        <end position="574"/>
    </location>
</feature>
<name>A0A812T2W6_9DINO</name>
<evidence type="ECO:0000256" key="1">
    <source>
        <dbReference type="SAM" id="MobiDB-lite"/>
    </source>
</evidence>
<keyword evidence="4" id="KW-1185">Reference proteome</keyword>
<organism evidence="3 4">
    <name type="scientific">Symbiodinium natans</name>
    <dbReference type="NCBI Taxonomy" id="878477"/>
    <lineage>
        <taxon>Eukaryota</taxon>
        <taxon>Sar</taxon>
        <taxon>Alveolata</taxon>
        <taxon>Dinophyceae</taxon>
        <taxon>Suessiales</taxon>
        <taxon>Symbiodiniaceae</taxon>
        <taxon>Symbiodinium</taxon>
    </lineage>
</organism>
<sequence length="574" mass="64021">MVYCDNHVENYDGNTQNQASEARKVLALYDKNQRSNHWSRSRTTHTQMVEDRAADRCSCCKRSAAALQMDSLTNNRTFIAPARVLQCLLPDVLNNEYVMYAIAHSSNEDIFNFEGCQAIISLGWHQAWRGAFIDSCVSVSLAVLFAIITLFLQGAQENAEGKITSDRYVVLGICAVLVSLNFLKELFSLQGMFLLGKLRQHFMTAANYVAWVRMGVSYVVILDLAYERQQWTAPSTEFSILLAFTVLLRWGHVLTTFRGYQWVGEKVLPIERALISSRMFAAILLVACCAFTNAYIALGLTGAERVLESFYVIYRLGFLSDLEHSVWNTQDTKKDLAAVLGMISGLLMTVVMMNIFIGILSESYAQAYHNRYRSFQRERSRIAFAHSVRKRASDAWCSACCRCRKRAEAAANSKYLWYSVKQQQAAPQMSTKHSRPEKQRTYSAGRRMSSIVRGLLVQKQSNTGPRSESLSGASGAGKKQLPRGLSVLSRLSNIEQHSAPPPLQDSSPLKGIVPSPDSGKQSSPPNRSPPLSYHGPPGDTVPGMVDVVEEELPDSPSNGRAWEPVLSIDNVEQE</sequence>
<dbReference type="EMBL" id="CAJNDS010002511">
    <property type="protein sequence ID" value="CAE7504568.1"/>
    <property type="molecule type" value="Genomic_DNA"/>
</dbReference>
<dbReference type="Proteomes" id="UP000604046">
    <property type="component" value="Unassembled WGS sequence"/>
</dbReference>
<dbReference type="OrthoDB" id="432721at2759"/>
<feature type="region of interest" description="Disordered" evidence="1">
    <location>
        <begin position="426"/>
        <end position="445"/>
    </location>
</feature>
<comment type="caution">
    <text evidence="3">The sequence shown here is derived from an EMBL/GenBank/DDBJ whole genome shotgun (WGS) entry which is preliminary data.</text>
</comment>
<evidence type="ECO:0000313" key="3">
    <source>
        <dbReference type="EMBL" id="CAE7504568.1"/>
    </source>
</evidence>
<feature type="transmembrane region" description="Helical" evidence="2">
    <location>
        <begin position="167"/>
        <end position="187"/>
    </location>
</feature>
<keyword evidence="2" id="KW-1133">Transmembrane helix</keyword>